<reference evidence="3 4" key="1">
    <citation type="submission" date="2019-04" db="EMBL/GenBank/DDBJ databases">
        <authorList>
            <person name="Alioto T."/>
            <person name="Alioto T."/>
        </authorList>
    </citation>
    <scope>NUCLEOTIDE SEQUENCE [LARGE SCALE GENOMIC DNA]</scope>
</reference>
<dbReference type="EMBL" id="CABDUW010000693">
    <property type="protein sequence ID" value="VTJ73722.1"/>
    <property type="molecule type" value="Genomic_DNA"/>
</dbReference>
<feature type="region of interest" description="Disordered" evidence="1">
    <location>
        <begin position="1"/>
        <end position="46"/>
    </location>
</feature>
<evidence type="ECO:0000313" key="3">
    <source>
        <dbReference type="EMBL" id="VTJ73722.1"/>
    </source>
</evidence>
<dbReference type="Proteomes" id="UP000335636">
    <property type="component" value="Unassembled WGS sequence"/>
</dbReference>
<keyword evidence="4" id="KW-1185">Reference proteome</keyword>
<evidence type="ECO:0000256" key="1">
    <source>
        <dbReference type="SAM" id="MobiDB-lite"/>
    </source>
</evidence>
<dbReference type="Proteomes" id="UP000662637">
    <property type="component" value="Unassembled WGS sequence"/>
</dbReference>
<proteinExistence type="predicted"/>
<feature type="compositionally biased region" description="Pro residues" evidence="1">
    <location>
        <begin position="1"/>
        <end position="13"/>
    </location>
</feature>
<feature type="region of interest" description="Disordered" evidence="1">
    <location>
        <begin position="77"/>
        <end position="97"/>
    </location>
</feature>
<dbReference type="AlphaFoldDB" id="A0A5E4BYG9"/>
<organism evidence="3 4">
    <name type="scientific">Marmota monax</name>
    <name type="common">Woodchuck</name>
    <dbReference type="NCBI Taxonomy" id="9995"/>
    <lineage>
        <taxon>Eukaryota</taxon>
        <taxon>Metazoa</taxon>
        <taxon>Chordata</taxon>
        <taxon>Craniata</taxon>
        <taxon>Vertebrata</taxon>
        <taxon>Euteleostomi</taxon>
        <taxon>Mammalia</taxon>
        <taxon>Eutheria</taxon>
        <taxon>Euarchontoglires</taxon>
        <taxon>Glires</taxon>
        <taxon>Rodentia</taxon>
        <taxon>Sciuromorpha</taxon>
        <taxon>Sciuridae</taxon>
        <taxon>Xerinae</taxon>
        <taxon>Marmotini</taxon>
        <taxon>Marmota</taxon>
    </lineage>
</organism>
<reference evidence="2" key="2">
    <citation type="submission" date="2020-08" db="EMBL/GenBank/DDBJ databases">
        <authorList>
            <person name="Shumante A."/>
            <person name="Zimin A.V."/>
            <person name="Puiu D."/>
            <person name="Salzberg S.L."/>
        </authorList>
    </citation>
    <scope>NUCLEOTIDE SEQUENCE</scope>
    <source>
        <strain evidence="2">WC2-LM</strain>
        <tissue evidence="2">Liver</tissue>
    </source>
</reference>
<evidence type="ECO:0000313" key="2">
    <source>
        <dbReference type="EMBL" id="KAF7481390.1"/>
    </source>
</evidence>
<protein>
    <submittedName>
        <fullName evidence="3">Uncharacterized protein</fullName>
    </submittedName>
</protein>
<dbReference type="EMBL" id="WJEC01000716">
    <property type="protein sequence ID" value="KAF7481390.1"/>
    <property type="molecule type" value="Genomic_DNA"/>
</dbReference>
<name>A0A5E4BYG9_MARMO</name>
<gene>
    <name evidence="2" type="ORF">GHT09_007311</name>
    <name evidence="3" type="ORF">MONAX_5E022275</name>
</gene>
<accession>A0A5E4BYG9</accession>
<feature type="compositionally biased region" description="Polar residues" evidence="1">
    <location>
        <begin position="21"/>
        <end position="31"/>
    </location>
</feature>
<sequence>MQQPQQPPQPQPSSQPQSQQTLGLQAVQPQQPLFPRPGLQQTQQQQQTAALVRQLQKQLSSKSSSGWTNCLSCVSSEGDTLGGQLPQPKASPRQVWDSPVELGPLLSSVVLVGSSTRGFQGEMCCGQWV</sequence>
<evidence type="ECO:0000313" key="4">
    <source>
        <dbReference type="Proteomes" id="UP000335636"/>
    </source>
</evidence>